<reference evidence="2" key="3">
    <citation type="submission" date="2023-05" db="EMBL/GenBank/DDBJ databases">
        <authorList>
            <person name="Smith C.H."/>
        </authorList>
    </citation>
    <scope>NUCLEOTIDE SEQUENCE</scope>
    <source>
        <strain evidence="2">CHS0354</strain>
        <tissue evidence="2">Mantle</tissue>
    </source>
</reference>
<gene>
    <name evidence="2" type="ORF">CHS0354_025206</name>
</gene>
<sequence length="832" mass="95144">MIYFYKRKFADETYIDSDGSSEHDNDQKGYEDESQGSEGAGERTDSNSDDDNVTTEQGILKMINEDGETYQPKGSLTTTLMSREGEERKRQRKTKDKKRKLRKIGKNKLKYKIGKVMEERDGDQEREDTESSSFDSDNEGRRIDGAVIAPFTRQYKYKKQIEHILNEEHNLTEEDHNDKINNLNELDTLSTSAATCHPTSEEEVICPDSIVKTPGSDTDGDSAVSHVEDATKKDFDVDDIVKGNEKHVGTDRADKEERKGDNDKTGAHQVIFMDKTQIHQVPDNKNITNPSIKGLTLIHVKELKQGKMSVKKSFEAEEDSTESISTETDSGVEDEDHVYIDVQLTQDQQDFIYKSLHDEHNNLRPAFERNEEGKIIRKSDGTIVFDPHTGKVRIRKQIGNLFSIPRLKRNKKGRLIGGYHDDQFGPTKQNEAEADLIALDSSISTNSISDKRSWSSKRNSSAQSAHKLKKEDSTRTKSVAFGIRDELEVVQTDNSESSELRMKGRRDITSAIRKKLRDRLFRRRKKRGVEQPKELFMNRKPKKAWVQFNSSTGQEKIENGEGHGIGSKNIQLTQLVRMQEKASPQWSLDTPVGFQGRHITVPYNRSVARGSMDQKYQRIFQQGLETDRKVLHRLNEKTLDKRKSGLYISNDVIYNADGEMKEEINKNGHIGDRGSDNSLLEEGDNGIQSPIFSRRGLNSTRLYDDYRLRILLEELFRDKKYFDHFIKTTDPNSDVLMQTKGIAELGREFLLERADFWEARGPIPPRPPLTRYGFYMSRAHTSLQEDVNSTSTITPIPRSHTMPVNLPGYLIRDKQSSNDNIQETEIGGKNEH</sequence>
<protein>
    <submittedName>
        <fullName evidence="2">Uncharacterized protein</fullName>
    </submittedName>
</protein>
<feature type="region of interest" description="Disordered" evidence="1">
    <location>
        <begin position="14"/>
        <end position="141"/>
    </location>
</feature>
<evidence type="ECO:0000313" key="3">
    <source>
        <dbReference type="Proteomes" id="UP001195483"/>
    </source>
</evidence>
<reference evidence="2" key="2">
    <citation type="journal article" date="2021" name="Genome Biol. Evol.">
        <title>Developing a high-quality reference genome for a parasitic bivalve with doubly uniparental inheritance (Bivalvia: Unionida).</title>
        <authorList>
            <person name="Smith C.H."/>
        </authorList>
    </citation>
    <scope>NUCLEOTIDE SEQUENCE</scope>
    <source>
        <strain evidence="2">CHS0354</strain>
        <tissue evidence="2">Mantle</tissue>
    </source>
</reference>
<feature type="compositionally biased region" description="Basic residues" evidence="1">
    <location>
        <begin position="90"/>
        <end position="113"/>
    </location>
</feature>
<evidence type="ECO:0000313" key="2">
    <source>
        <dbReference type="EMBL" id="KAK3576444.1"/>
    </source>
</evidence>
<accession>A0AAE0RN23</accession>
<feature type="compositionally biased region" description="Polar residues" evidence="1">
    <location>
        <begin position="72"/>
        <end position="81"/>
    </location>
</feature>
<feature type="region of interest" description="Disordered" evidence="1">
    <location>
        <begin position="242"/>
        <end position="264"/>
    </location>
</feature>
<dbReference type="EMBL" id="JAEAOA010001503">
    <property type="protein sequence ID" value="KAK3576444.1"/>
    <property type="molecule type" value="Genomic_DNA"/>
</dbReference>
<evidence type="ECO:0000256" key="1">
    <source>
        <dbReference type="SAM" id="MobiDB-lite"/>
    </source>
</evidence>
<name>A0AAE0RN23_9BIVA</name>
<organism evidence="2 3">
    <name type="scientific">Potamilus streckersoni</name>
    <dbReference type="NCBI Taxonomy" id="2493646"/>
    <lineage>
        <taxon>Eukaryota</taxon>
        <taxon>Metazoa</taxon>
        <taxon>Spiralia</taxon>
        <taxon>Lophotrochozoa</taxon>
        <taxon>Mollusca</taxon>
        <taxon>Bivalvia</taxon>
        <taxon>Autobranchia</taxon>
        <taxon>Heteroconchia</taxon>
        <taxon>Palaeoheterodonta</taxon>
        <taxon>Unionida</taxon>
        <taxon>Unionoidea</taxon>
        <taxon>Unionidae</taxon>
        <taxon>Ambleminae</taxon>
        <taxon>Lampsilini</taxon>
        <taxon>Potamilus</taxon>
    </lineage>
</organism>
<comment type="caution">
    <text evidence="2">The sequence shown here is derived from an EMBL/GenBank/DDBJ whole genome shotgun (WGS) entry which is preliminary data.</text>
</comment>
<feature type="region of interest" description="Disordered" evidence="1">
    <location>
        <begin position="447"/>
        <end position="475"/>
    </location>
</feature>
<reference evidence="2" key="1">
    <citation type="journal article" date="2021" name="Genome Biol. Evol.">
        <title>A High-Quality Reference Genome for a Parasitic Bivalve with Doubly Uniparental Inheritance (Bivalvia: Unionida).</title>
        <authorList>
            <person name="Smith C.H."/>
        </authorList>
    </citation>
    <scope>NUCLEOTIDE SEQUENCE</scope>
    <source>
        <strain evidence="2">CHS0354</strain>
    </source>
</reference>
<feature type="region of interest" description="Disordered" evidence="1">
    <location>
        <begin position="810"/>
        <end position="832"/>
    </location>
</feature>
<keyword evidence="3" id="KW-1185">Reference proteome</keyword>
<dbReference type="AlphaFoldDB" id="A0AAE0RN23"/>
<feature type="compositionally biased region" description="Acidic residues" evidence="1">
    <location>
        <begin position="120"/>
        <end position="130"/>
    </location>
</feature>
<dbReference type="Proteomes" id="UP001195483">
    <property type="component" value="Unassembled WGS sequence"/>
</dbReference>
<proteinExistence type="predicted"/>
<feature type="compositionally biased region" description="Basic and acidic residues" evidence="1">
    <location>
        <begin position="20"/>
        <end position="31"/>
    </location>
</feature>